<accession>A0A9P4PTU5</accession>
<reference evidence="1" key="1">
    <citation type="journal article" date="2020" name="Stud. Mycol.">
        <title>101 Dothideomycetes genomes: a test case for predicting lifestyles and emergence of pathogens.</title>
        <authorList>
            <person name="Haridas S."/>
            <person name="Albert R."/>
            <person name="Binder M."/>
            <person name="Bloem J."/>
            <person name="Labutti K."/>
            <person name="Salamov A."/>
            <person name="Andreopoulos B."/>
            <person name="Baker S."/>
            <person name="Barry K."/>
            <person name="Bills G."/>
            <person name="Bluhm B."/>
            <person name="Cannon C."/>
            <person name="Castanera R."/>
            <person name="Culley D."/>
            <person name="Daum C."/>
            <person name="Ezra D."/>
            <person name="Gonzalez J."/>
            <person name="Henrissat B."/>
            <person name="Kuo A."/>
            <person name="Liang C."/>
            <person name="Lipzen A."/>
            <person name="Lutzoni F."/>
            <person name="Magnuson J."/>
            <person name="Mondo S."/>
            <person name="Nolan M."/>
            <person name="Ohm R."/>
            <person name="Pangilinan J."/>
            <person name="Park H.-J."/>
            <person name="Ramirez L."/>
            <person name="Alfaro M."/>
            <person name="Sun H."/>
            <person name="Tritt A."/>
            <person name="Yoshinaga Y."/>
            <person name="Zwiers L.-H."/>
            <person name="Turgeon B."/>
            <person name="Goodwin S."/>
            <person name="Spatafora J."/>
            <person name="Crous P."/>
            <person name="Grigoriev I."/>
        </authorList>
    </citation>
    <scope>NUCLEOTIDE SEQUENCE</scope>
    <source>
        <strain evidence="1">CBS 690.94</strain>
    </source>
</reference>
<dbReference type="OrthoDB" id="10265182at2759"/>
<dbReference type="AlphaFoldDB" id="A0A9P4PTU5"/>
<evidence type="ECO:0000313" key="2">
    <source>
        <dbReference type="Proteomes" id="UP000799764"/>
    </source>
</evidence>
<proteinExistence type="predicted"/>
<organism evidence="1 2">
    <name type="scientific">Karstenula rhodostoma CBS 690.94</name>
    <dbReference type="NCBI Taxonomy" id="1392251"/>
    <lineage>
        <taxon>Eukaryota</taxon>
        <taxon>Fungi</taxon>
        <taxon>Dikarya</taxon>
        <taxon>Ascomycota</taxon>
        <taxon>Pezizomycotina</taxon>
        <taxon>Dothideomycetes</taxon>
        <taxon>Pleosporomycetidae</taxon>
        <taxon>Pleosporales</taxon>
        <taxon>Massarineae</taxon>
        <taxon>Didymosphaeriaceae</taxon>
        <taxon>Karstenula</taxon>
    </lineage>
</organism>
<sequence>MALRDRLRHLEAAHELVKTHAAAQKAELVVQLQLDNELLKGLVRTLTLTNEDQKACLLRAEQKIVAIKKQNDGLANKLMASRRRVFKLEQERREQKALLQGLTDIKTLVKGNTNALQSLDKRVNFT</sequence>
<gene>
    <name evidence="1" type="ORF">P171DRAFT_480336</name>
</gene>
<keyword evidence="2" id="KW-1185">Reference proteome</keyword>
<comment type="caution">
    <text evidence="1">The sequence shown here is derived from an EMBL/GenBank/DDBJ whole genome shotgun (WGS) entry which is preliminary data.</text>
</comment>
<dbReference type="Proteomes" id="UP000799764">
    <property type="component" value="Unassembled WGS sequence"/>
</dbReference>
<name>A0A9P4PTU5_9PLEO</name>
<protein>
    <submittedName>
        <fullName evidence="1">Uncharacterized protein</fullName>
    </submittedName>
</protein>
<evidence type="ECO:0000313" key="1">
    <source>
        <dbReference type="EMBL" id="KAF2449233.1"/>
    </source>
</evidence>
<dbReference type="EMBL" id="MU001494">
    <property type="protein sequence ID" value="KAF2449233.1"/>
    <property type="molecule type" value="Genomic_DNA"/>
</dbReference>